<accession>A0A2P5F9I5</accession>
<sequence length="54" mass="6233">MLQPRIKLDKLDHNAYDYVYIREGSVDKSNLNTGSVLGKTETNCIKTYPTRQPF</sequence>
<reference evidence="2" key="1">
    <citation type="submission" date="2016-06" db="EMBL/GenBank/DDBJ databases">
        <title>Parallel loss of symbiosis genes in relatives of nitrogen-fixing non-legume Parasponia.</title>
        <authorList>
            <person name="Van Velzen R."/>
            <person name="Holmer R."/>
            <person name="Bu F."/>
            <person name="Rutten L."/>
            <person name="Van Zeijl A."/>
            <person name="Liu W."/>
            <person name="Santuari L."/>
            <person name="Cao Q."/>
            <person name="Sharma T."/>
            <person name="Shen D."/>
            <person name="Roswanjaya Y."/>
            <person name="Wardhani T."/>
            <person name="Kalhor M.S."/>
            <person name="Jansen J."/>
            <person name="Van den Hoogen J."/>
            <person name="Gungor B."/>
            <person name="Hartog M."/>
            <person name="Hontelez J."/>
            <person name="Verver J."/>
            <person name="Yang W.-C."/>
            <person name="Schijlen E."/>
            <person name="Repin R."/>
            <person name="Schilthuizen M."/>
            <person name="Schranz E."/>
            <person name="Heidstra R."/>
            <person name="Miyata K."/>
            <person name="Fedorova E."/>
            <person name="Kohlen W."/>
            <person name="Bisseling T."/>
            <person name="Smit S."/>
            <person name="Geurts R."/>
        </authorList>
    </citation>
    <scope>NUCLEOTIDE SEQUENCE [LARGE SCALE GENOMIC DNA]</scope>
    <source>
        <strain evidence="2">cv. RG33-2</strain>
    </source>
</reference>
<dbReference type="EMBL" id="JXTC01000051">
    <property type="protein sequence ID" value="PON94450.1"/>
    <property type="molecule type" value="Genomic_DNA"/>
</dbReference>
<dbReference type="AlphaFoldDB" id="A0A2P5F9I5"/>
<proteinExistence type="predicted"/>
<dbReference type="InParanoid" id="A0A2P5F9I5"/>
<gene>
    <name evidence="1" type="ORF">TorRG33x02_096970</name>
</gene>
<dbReference type="Proteomes" id="UP000237000">
    <property type="component" value="Unassembled WGS sequence"/>
</dbReference>
<comment type="caution">
    <text evidence="1">The sequence shown here is derived from an EMBL/GenBank/DDBJ whole genome shotgun (WGS) entry which is preliminary data.</text>
</comment>
<name>A0A2P5F9I5_TREOI</name>
<evidence type="ECO:0000313" key="1">
    <source>
        <dbReference type="EMBL" id="PON94450.1"/>
    </source>
</evidence>
<protein>
    <submittedName>
        <fullName evidence="1">Uncharacterized protein</fullName>
    </submittedName>
</protein>
<organism evidence="1 2">
    <name type="scientific">Trema orientale</name>
    <name type="common">Charcoal tree</name>
    <name type="synonym">Celtis orientalis</name>
    <dbReference type="NCBI Taxonomy" id="63057"/>
    <lineage>
        <taxon>Eukaryota</taxon>
        <taxon>Viridiplantae</taxon>
        <taxon>Streptophyta</taxon>
        <taxon>Embryophyta</taxon>
        <taxon>Tracheophyta</taxon>
        <taxon>Spermatophyta</taxon>
        <taxon>Magnoliopsida</taxon>
        <taxon>eudicotyledons</taxon>
        <taxon>Gunneridae</taxon>
        <taxon>Pentapetalae</taxon>
        <taxon>rosids</taxon>
        <taxon>fabids</taxon>
        <taxon>Rosales</taxon>
        <taxon>Cannabaceae</taxon>
        <taxon>Trema</taxon>
    </lineage>
</organism>
<evidence type="ECO:0000313" key="2">
    <source>
        <dbReference type="Proteomes" id="UP000237000"/>
    </source>
</evidence>
<keyword evidence="2" id="KW-1185">Reference proteome</keyword>